<evidence type="ECO:0000256" key="2">
    <source>
        <dbReference type="ARBA" id="ARBA00008335"/>
    </source>
</evidence>
<dbReference type="InterPro" id="IPR011701">
    <property type="entry name" value="MFS"/>
</dbReference>
<comment type="subcellular location">
    <subcellularLocation>
        <location evidence="1">Endomembrane system</location>
        <topology evidence="1">Multi-pass membrane protein</topology>
    </subcellularLocation>
</comment>
<feature type="transmembrane region" description="Helical" evidence="7">
    <location>
        <begin position="12"/>
        <end position="34"/>
    </location>
</feature>
<feature type="transmembrane region" description="Helical" evidence="7">
    <location>
        <begin position="69"/>
        <end position="89"/>
    </location>
</feature>
<gene>
    <name evidence="8" type="ORF">PO878_20380</name>
</gene>
<dbReference type="Proteomes" id="UP001216390">
    <property type="component" value="Chromosome"/>
</dbReference>
<dbReference type="Gene3D" id="1.20.1250.20">
    <property type="entry name" value="MFS general substrate transporter like domains"/>
    <property type="match status" value="2"/>
</dbReference>
<dbReference type="SUPFAM" id="SSF103473">
    <property type="entry name" value="MFS general substrate transporter"/>
    <property type="match status" value="1"/>
</dbReference>
<dbReference type="PANTHER" id="PTHR23514">
    <property type="entry name" value="BYPASS OF STOP CODON PROTEIN 6"/>
    <property type="match status" value="1"/>
</dbReference>
<dbReference type="GO" id="GO:0016020">
    <property type="term" value="C:membrane"/>
    <property type="evidence" value="ECO:0007669"/>
    <property type="project" value="TreeGrafter"/>
</dbReference>
<keyword evidence="5 7" id="KW-1133">Transmembrane helix</keyword>
<feature type="transmembrane region" description="Helical" evidence="7">
    <location>
        <begin position="40"/>
        <end position="57"/>
    </location>
</feature>
<evidence type="ECO:0000256" key="6">
    <source>
        <dbReference type="ARBA" id="ARBA00023136"/>
    </source>
</evidence>
<dbReference type="InterPro" id="IPR051788">
    <property type="entry name" value="MFS_Transporter"/>
</dbReference>
<feature type="transmembrane region" description="Helical" evidence="7">
    <location>
        <begin position="160"/>
        <end position="179"/>
    </location>
</feature>
<name>A0AAE9Y5L1_9ACTN</name>
<feature type="transmembrane region" description="Helical" evidence="7">
    <location>
        <begin position="237"/>
        <end position="258"/>
    </location>
</feature>
<dbReference type="GO" id="GO:0012505">
    <property type="term" value="C:endomembrane system"/>
    <property type="evidence" value="ECO:0007669"/>
    <property type="project" value="UniProtKB-SubCell"/>
</dbReference>
<evidence type="ECO:0000313" key="9">
    <source>
        <dbReference type="Proteomes" id="UP001216390"/>
    </source>
</evidence>
<protein>
    <submittedName>
        <fullName evidence="8">MFS transporter</fullName>
    </submittedName>
</protein>
<dbReference type="Pfam" id="PF07690">
    <property type="entry name" value="MFS_1"/>
    <property type="match status" value="1"/>
</dbReference>
<dbReference type="GO" id="GO:0022857">
    <property type="term" value="F:transmembrane transporter activity"/>
    <property type="evidence" value="ECO:0007669"/>
    <property type="project" value="InterPro"/>
</dbReference>
<sequence>MAAPDDDRGRSPLLAQCLVFFAFAMPIGVYPAGWPQERGAFGQSAAALGTLAVVYGIGRLATSASSTVLLARVSVRAVTVAVCLGLAAVEGLLGLTRAFPLLLAGIAVVGLTSGVLDSLGARYQAEIRDVRRAGLMFGSYGVGATVGPAMVAVAGWTAGFATAAAAATAAAIAAGRPGVAWPAGMGDRPPPRAERTATLDVRGVVLSLALAASAVALEAGTGSWMATWFEDGRGTGASAAALAVSGFWGGVTVGRLLLGRSRARAATILTRAPAAVLVGYVVVGVSPPPVAMVALVAVGAVQGVVFPTILSTTVDRVGRAAAGRVSGWQLLAANIGATSVIALIGVAVARTGDMAPIVVLGAVALVAVPLCGRAAARVPADEVAGPLAPPP</sequence>
<feature type="transmembrane region" description="Helical" evidence="7">
    <location>
        <begin position="265"/>
        <end position="283"/>
    </location>
</feature>
<evidence type="ECO:0000313" key="8">
    <source>
        <dbReference type="EMBL" id="WCO66852.1"/>
    </source>
</evidence>
<dbReference type="KEGG" id="ima:PO878_20380"/>
<keyword evidence="9" id="KW-1185">Reference proteome</keyword>
<feature type="transmembrane region" description="Helical" evidence="7">
    <location>
        <begin position="199"/>
        <end position="217"/>
    </location>
</feature>
<feature type="transmembrane region" description="Helical" evidence="7">
    <location>
        <begin position="289"/>
        <end position="310"/>
    </location>
</feature>
<evidence type="ECO:0000256" key="1">
    <source>
        <dbReference type="ARBA" id="ARBA00004127"/>
    </source>
</evidence>
<dbReference type="InterPro" id="IPR036259">
    <property type="entry name" value="MFS_trans_sf"/>
</dbReference>
<comment type="similarity">
    <text evidence="2">Belongs to the major facilitator superfamily.</text>
</comment>
<proteinExistence type="inferred from homology"/>
<keyword evidence="4 7" id="KW-0812">Transmembrane</keyword>
<feature type="transmembrane region" description="Helical" evidence="7">
    <location>
        <begin position="133"/>
        <end position="154"/>
    </location>
</feature>
<keyword evidence="6 7" id="KW-0472">Membrane</keyword>
<dbReference type="RefSeq" id="WP_272736374.1">
    <property type="nucleotide sequence ID" value="NZ_CP116942.1"/>
</dbReference>
<organism evidence="8 9">
    <name type="scientific">Iamia majanohamensis</name>
    <dbReference type="NCBI Taxonomy" id="467976"/>
    <lineage>
        <taxon>Bacteria</taxon>
        <taxon>Bacillati</taxon>
        <taxon>Actinomycetota</taxon>
        <taxon>Acidimicrobiia</taxon>
        <taxon>Acidimicrobiales</taxon>
        <taxon>Iamiaceae</taxon>
        <taxon>Iamia</taxon>
    </lineage>
</organism>
<evidence type="ECO:0000256" key="4">
    <source>
        <dbReference type="ARBA" id="ARBA00022692"/>
    </source>
</evidence>
<feature type="transmembrane region" description="Helical" evidence="7">
    <location>
        <begin position="101"/>
        <end position="121"/>
    </location>
</feature>
<reference evidence="8" key="1">
    <citation type="submission" date="2023-01" db="EMBL/GenBank/DDBJ databases">
        <title>The diversity of Class Acidimicrobiia in South China Sea sediment environments and the proposal of Iamia marina sp. nov., a novel species of the genus Iamia.</title>
        <authorList>
            <person name="He Y."/>
            <person name="Tian X."/>
        </authorList>
    </citation>
    <scope>NUCLEOTIDE SEQUENCE</scope>
    <source>
        <strain evidence="8">DSM 19957</strain>
    </source>
</reference>
<keyword evidence="3" id="KW-0813">Transport</keyword>
<dbReference type="EMBL" id="CP116942">
    <property type="protein sequence ID" value="WCO66852.1"/>
    <property type="molecule type" value="Genomic_DNA"/>
</dbReference>
<feature type="transmembrane region" description="Helical" evidence="7">
    <location>
        <begin position="354"/>
        <end position="372"/>
    </location>
</feature>
<dbReference type="PANTHER" id="PTHR23514:SF3">
    <property type="entry name" value="BYPASS OF STOP CODON PROTEIN 6"/>
    <property type="match status" value="1"/>
</dbReference>
<dbReference type="AlphaFoldDB" id="A0AAE9Y5L1"/>
<evidence type="ECO:0000256" key="7">
    <source>
        <dbReference type="SAM" id="Phobius"/>
    </source>
</evidence>
<accession>A0AAE9Y5L1</accession>
<feature type="transmembrane region" description="Helical" evidence="7">
    <location>
        <begin position="330"/>
        <end position="348"/>
    </location>
</feature>
<evidence type="ECO:0000256" key="3">
    <source>
        <dbReference type="ARBA" id="ARBA00022448"/>
    </source>
</evidence>
<evidence type="ECO:0000256" key="5">
    <source>
        <dbReference type="ARBA" id="ARBA00022989"/>
    </source>
</evidence>